<accession>A0A1X9MJ75</accession>
<protein>
    <recommendedName>
        <fullName evidence="4">DUF1146 domain-containing protein</fullName>
    </recommendedName>
</protein>
<dbReference type="STRING" id="199441.BkAM31D_24360"/>
<dbReference type="Pfam" id="PF06612">
    <property type="entry name" value="DUF1146"/>
    <property type="match status" value="1"/>
</dbReference>
<dbReference type="AlphaFoldDB" id="A0A1X9MJ75"/>
<evidence type="ECO:0000256" key="1">
    <source>
        <dbReference type="SAM" id="Phobius"/>
    </source>
</evidence>
<dbReference type="RefSeq" id="WP_066154867.1">
    <property type="nucleotide sequence ID" value="NZ_CP020814.1"/>
</dbReference>
<dbReference type="EMBL" id="CP020814">
    <property type="protein sequence ID" value="ARK32740.1"/>
    <property type="molecule type" value="Genomic_DNA"/>
</dbReference>
<feature type="transmembrane region" description="Helical" evidence="1">
    <location>
        <begin position="47"/>
        <end position="67"/>
    </location>
</feature>
<dbReference type="Proteomes" id="UP000193006">
    <property type="component" value="Chromosome"/>
</dbReference>
<dbReference type="NCBIfam" id="TIGR02327">
    <property type="entry name" value="int_mem_ywzB"/>
    <property type="match status" value="1"/>
</dbReference>
<keyword evidence="1" id="KW-1133">Transmembrane helix</keyword>
<dbReference type="InterPro" id="IPR009526">
    <property type="entry name" value="DUF1146"/>
</dbReference>
<sequence length="78" mass="9163">MFDGFGQQAMIHIITSVFFLAVTWWALQSFRFDLFVKEPNSPKAKVLMIIVTIAIAQLLTSFFLDYLHSSQMLRYLWE</sequence>
<organism evidence="2 3">
    <name type="scientific">Halalkalibacter krulwichiae</name>
    <dbReference type="NCBI Taxonomy" id="199441"/>
    <lineage>
        <taxon>Bacteria</taxon>
        <taxon>Bacillati</taxon>
        <taxon>Bacillota</taxon>
        <taxon>Bacilli</taxon>
        <taxon>Bacillales</taxon>
        <taxon>Bacillaceae</taxon>
        <taxon>Halalkalibacter</taxon>
    </lineage>
</organism>
<name>A0A1X9MJ75_9BACI</name>
<evidence type="ECO:0008006" key="4">
    <source>
        <dbReference type="Google" id="ProtNLM"/>
    </source>
</evidence>
<keyword evidence="3" id="KW-1185">Reference proteome</keyword>
<feature type="transmembrane region" description="Helical" evidence="1">
    <location>
        <begin position="9"/>
        <end position="27"/>
    </location>
</feature>
<reference evidence="2 3" key="1">
    <citation type="submission" date="2017-04" db="EMBL/GenBank/DDBJ databases">
        <title>Bacillus krulwichiae AM31D Genome sequencing and assembly.</title>
        <authorList>
            <person name="Krulwich T.A."/>
            <person name="Anastor L."/>
            <person name="Ehrlich R."/>
            <person name="Ehrlich G.D."/>
            <person name="Janto B."/>
        </authorList>
    </citation>
    <scope>NUCLEOTIDE SEQUENCE [LARGE SCALE GENOMIC DNA]</scope>
    <source>
        <strain evidence="2 3">AM31D</strain>
    </source>
</reference>
<evidence type="ECO:0000313" key="3">
    <source>
        <dbReference type="Proteomes" id="UP000193006"/>
    </source>
</evidence>
<evidence type="ECO:0000313" key="2">
    <source>
        <dbReference type="EMBL" id="ARK32740.1"/>
    </source>
</evidence>
<keyword evidence="1" id="KW-0812">Transmembrane</keyword>
<dbReference type="KEGG" id="bkw:BkAM31D_24360"/>
<proteinExistence type="predicted"/>
<keyword evidence="1" id="KW-0472">Membrane</keyword>
<gene>
    <name evidence="2" type="ORF">BkAM31D_24360</name>
</gene>